<protein>
    <recommendedName>
        <fullName evidence="5">PknH-like protein</fullName>
    </recommendedName>
</protein>
<evidence type="ECO:0000256" key="2">
    <source>
        <dbReference type="SAM" id="Phobius"/>
    </source>
</evidence>
<feature type="region of interest" description="Disordered" evidence="1">
    <location>
        <begin position="346"/>
        <end position="371"/>
    </location>
</feature>
<organism evidence="3 4">
    <name type="scientific">Kineosporia mesophila</name>
    <dbReference type="NCBI Taxonomy" id="566012"/>
    <lineage>
        <taxon>Bacteria</taxon>
        <taxon>Bacillati</taxon>
        <taxon>Actinomycetota</taxon>
        <taxon>Actinomycetes</taxon>
        <taxon>Kineosporiales</taxon>
        <taxon>Kineosporiaceae</taxon>
        <taxon>Kineosporia</taxon>
    </lineage>
</organism>
<feature type="region of interest" description="Disordered" evidence="1">
    <location>
        <begin position="108"/>
        <end position="156"/>
    </location>
</feature>
<evidence type="ECO:0000313" key="4">
    <source>
        <dbReference type="Proteomes" id="UP001501074"/>
    </source>
</evidence>
<gene>
    <name evidence="3" type="ORF">GCM10022223_69960</name>
</gene>
<name>A0ABP7AVQ8_9ACTN</name>
<keyword evidence="4" id="KW-1185">Reference proteome</keyword>
<proteinExistence type="predicted"/>
<sequence>MNELCGRPGSEGGSCHNRSAWQRLIIMNGMDGDQEPDLDLDRPPEGDAQMVALFRDGLRRAGPGTDLKGIERRARQRHRRAQVVASGAVTMAAALAAVLVIASPWPSRGGGEVAPSDPRPVVTASVPDPTSSPDDSTTDKSPEAEPLSSPDTLAPDVTRVSLLQAGDLSRTADRVGSALGGKRFEVTAGPTDVSGSKLVGGICIDNEIRSNFVPRHAWKATWSSKGANVPPDYVVSETVAQWPAYPADPSIALDDLREQAAVCATEGGPEGFGITTDRTGDLEMNVPYLVVTATEGTGSRYAQAFMAWGGDLIAVSVSTPASTTEDDAYTGAMAVLQQALARLTGDEGSTGAPAGLVVRPAGTATTSREQE</sequence>
<reference evidence="4" key="1">
    <citation type="journal article" date="2019" name="Int. J. Syst. Evol. Microbiol.">
        <title>The Global Catalogue of Microorganisms (GCM) 10K type strain sequencing project: providing services to taxonomists for standard genome sequencing and annotation.</title>
        <authorList>
            <consortium name="The Broad Institute Genomics Platform"/>
            <consortium name="The Broad Institute Genome Sequencing Center for Infectious Disease"/>
            <person name="Wu L."/>
            <person name="Ma J."/>
        </authorList>
    </citation>
    <scope>NUCLEOTIDE SEQUENCE [LARGE SCALE GENOMIC DNA]</scope>
    <source>
        <strain evidence="4">JCM 16902</strain>
    </source>
</reference>
<feature type="compositionally biased region" description="Low complexity" evidence="1">
    <location>
        <begin position="120"/>
        <end position="135"/>
    </location>
</feature>
<keyword evidence="2" id="KW-0812">Transmembrane</keyword>
<accession>A0ABP7AVQ8</accession>
<keyword evidence="2" id="KW-1133">Transmembrane helix</keyword>
<comment type="caution">
    <text evidence="3">The sequence shown here is derived from an EMBL/GenBank/DDBJ whole genome shotgun (WGS) entry which is preliminary data.</text>
</comment>
<evidence type="ECO:0008006" key="5">
    <source>
        <dbReference type="Google" id="ProtNLM"/>
    </source>
</evidence>
<evidence type="ECO:0000256" key="1">
    <source>
        <dbReference type="SAM" id="MobiDB-lite"/>
    </source>
</evidence>
<evidence type="ECO:0000313" key="3">
    <source>
        <dbReference type="EMBL" id="GAA3640747.1"/>
    </source>
</evidence>
<feature type="transmembrane region" description="Helical" evidence="2">
    <location>
        <begin position="83"/>
        <end position="105"/>
    </location>
</feature>
<keyword evidence="2" id="KW-0472">Membrane</keyword>
<dbReference type="Proteomes" id="UP001501074">
    <property type="component" value="Unassembled WGS sequence"/>
</dbReference>
<dbReference type="EMBL" id="BAAAZO010000014">
    <property type="protein sequence ID" value="GAA3640747.1"/>
    <property type="molecule type" value="Genomic_DNA"/>
</dbReference>